<dbReference type="EMBL" id="UINC01005793">
    <property type="protein sequence ID" value="SVA23578.1"/>
    <property type="molecule type" value="Genomic_DNA"/>
</dbReference>
<dbReference type="CDD" id="cd05819">
    <property type="entry name" value="NHL"/>
    <property type="match status" value="1"/>
</dbReference>
<reference evidence="2" key="1">
    <citation type="submission" date="2018-05" db="EMBL/GenBank/DDBJ databases">
        <authorList>
            <person name="Lanie J.A."/>
            <person name="Ng W.-L."/>
            <person name="Kazmierczak K.M."/>
            <person name="Andrzejewski T.M."/>
            <person name="Davidsen T.M."/>
            <person name="Wayne K.J."/>
            <person name="Tettelin H."/>
            <person name="Glass J.I."/>
            <person name="Rusch D."/>
            <person name="Podicherti R."/>
            <person name="Tsui H.-C.T."/>
            <person name="Winkler M.E."/>
        </authorList>
    </citation>
    <scope>NUCLEOTIDE SEQUENCE</scope>
</reference>
<keyword evidence="1" id="KW-0677">Repeat</keyword>
<dbReference type="InterPro" id="IPR050952">
    <property type="entry name" value="TRIM-NHL_E3_ligases"/>
</dbReference>
<dbReference type="PANTHER" id="PTHR24104">
    <property type="entry name" value="E3 UBIQUITIN-PROTEIN LIGASE NHLRC1-RELATED"/>
    <property type="match status" value="1"/>
</dbReference>
<dbReference type="Pfam" id="PF01436">
    <property type="entry name" value="NHL"/>
    <property type="match status" value="4"/>
</dbReference>
<dbReference type="AlphaFoldDB" id="A0A381U7P5"/>
<dbReference type="PROSITE" id="PS51125">
    <property type="entry name" value="NHL"/>
    <property type="match status" value="3"/>
</dbReference>
<name>A0A381U7P5_9ZZZZ</name>
<dbReference type="SUPFAM" id="SSF101898">
    <property type="entry name" value="NHL repeat"/>
    <property type="match status" value="1"/>
</dbReference>
<organism evidence="2">
    <name type="scientific">marine metagenome</name>
    <dbReference type="NCBI Taxonomy" id="408172"/>
    <lineage>
        <taxon>unclassified sequences</taxon>
        <taxon>metagenomes</taxon>
        <taxon>ecological metagenomes</taxon>
    </lineage>
</organism>
<protein>
    <recommendedName>
        <fullName evidence="3">SMP-30/Gluconolactonase/LRE-like region domain-containing protein</fullName>
    </recommendedName>
</protein>
<dbReference type="InterPro" id="IPR011042">
    <property type="entry name" value="6-blade_b-propeller_TolB-like"/>
</dbReference>
<dbReference type="PANTHER" id="PTHR24104:SF25">
    <property type="entry name" value="PROTEIN LIN-41"/>
    <property type="match status" value="1"/>
</dbReference>
<accession>A0A381U7P5</accession>
<evidence type="ECO:0000256" key="1">
    <source>
        <dbReference type="ARBA" id="ARBA00022737"/>
    </source>
</evidence>
<dbReference type="InterPro" id="IPR001258">
    <property type="entry name" value="NHL_repeat"/>
</dbReference>
<evidence type="ECO:0000313" key="2">
    <source>
        <dbReference type="EMBL" id="SVA23578.1"/>
    </source>
</evidence>
<sequence length="354" mass="39230">MLTETVAGRTYDYSHNVGRGSQSGMGFNLPNAMTFTPDGTVYVANRGSESISNVGWNRTGVGQRISKLTIGAEWGEEEFLDEFSRYGDKDGQLIWPAGIASNDQGEIFVTDEWLNRVSVFDKDNNLVRSFNTVQPGEEEPNGAAGIAIASDGTIYVSDSRSHKVRTFKNDGTFISSFGSKGVSEGQFDAPWGLTVDKDGKVYVADFNNHRVQKFSADGKFETQIGRPGTKRGELTGPTDVAVDPEGDIYVCDWSANRWDRGKVHIFTADGQFLTALVGDAQQLSQWAQMTVDANDDYGKRRREVRSTEPEWTFAQPTAVEWDAANNRLMVADTQRSRLQIYKKQSGYLVPQLNL</sequence>
<dbReference type="Gene3D" id="2.120.10.30">
    <property type="entry name" value="TolB, C-terminal domain"/>
    <property type="match status" value="2"/>
</dbReference>
<gene>
    <name evidence="2" type="ORF">METZ01_LOCUS76432</name>
</gene>
<evidence type="ECO:0008006" key="3">
    <source>
        <dbReference type="Google" id="ProtNLM"/>
    </source>
</evidence>
<dbReference type="GO" id="GO:0008270">
    <property type="term" value="F:zinc ion binding"/>
    <property type="evidence" value="ECO:0007669"/>
    <property type="project" value="UniProtKB-KW"/>
</dbReference>
<proteinExistence type="predicted"/>